<keyword evidence="3 6" id="KW-0812">Transmembrane</keyword>
<feature type="transmembrane region" description="Helical" evidence="6">
    <location>
        <begin position="7"/>
        <end position="26"/>
    </location>
</feature>
<protein>
    <submittedName>
        <fullName evidence="8">Phospholipase D-like protein</fullName>
    </submittedName>
</protein>
<keyword evidence="2" id="KW-1003">Cell membrane</keyword>
<dbReference type="EMBL" id="RAQK01000001">
    <property type="protein sequence ID" value="RKE97472.1"/>
    <property type="molecule type" value="Genomic_DNA"/>
</dbReference>
<comment type="caution">
    <text evidence="8">The sequence shown here is derived from an EMBL/GenBank/DDBJ whole genome shotgun (WGS) entry which is preliminary data.</text>
</comment>
<dbReference type="InterPro" id="IPR027379">
    <property type="entry name" value="CLS_N"/>
</dbReference>
<evidence type="ECO:0000313" key="9">
    <source>
        <dbReference type="Proteomes" id="UP000284407"/>
    </source>
</evidence>
<accession>A0A420DT98</accession>
<dbReference type="GO" id="GO:0005886">
    <property type="term" value="C:plasma membrane"/>
    <property type="evidence" value="ECO:0007669"/>
    <property type="project" value="UniProtKB-SubCell"/>
</dbReference>
<evidence type="ECO:0000256" key="2">
    <source>
        <dbReference type="ARBA" id="ARBA00022475"/>
    </source>
</evidence>
<keyword evidence="5 6" id="KW-0472">Membrane</keyword>
<evidence type="ECO:0000256" key="6">
    <source>
        <dbReference type="SAM" id="Phobius"/>
    </source>
</evidence>
<feature type="domain" description="Cardiolipin synthase N-terminal" evidence="7">
    <location>
        <begin position="12"/>
        <end position="54"/>
    </location>
</feature>
<gene>
    <name evidence="8" type="ORF">C8N30_2076</name>
</gene>
<dbReference type="AlphaFoldDB" id="A0A420DT98"/>
<organism evidence="8 9">
    <name type="scientific">Sulfitobacter guttiformis</name>
    <dbReference type="NCBI Taxonomy" id="74349"/>
    <lineage>
        <taxon>Bacteria</taxon>
        <taxon>Pseudomonadati</taxon>
        <taxon>Pseudomonadota</taxon>
        <taxon>Alphaproteobacteria</taxon>
        <taxon>Rhodobacterales</taxon>
        <taxon>Roseobacteraceae</taxon>
        <taxon>Sulfitobacter</taxon>
    </lineage>
</organism>
<keyword evidence="9" id="KW-1185">Reference proteome</keyword>
<evidence type="ECO:0000256" key="4">
    <source>
        <dbReference type="ARBA" id="ARBA00022989"/>
    </source>
</evidence>
<evidence type="ECO:0000313" key="8">
    <source>
        <dbReference type="EMBL" id="RKE97472.1"/>
    </source>
</evidence>
<evidence type="ECO:0000259" key="7">
    <source>
        <dbReference type="Pfam" id="PF13396"/>
    </source>
</evidence>
<dbReference type="Pfam" id="PF13396">
    <property type="entry name" value="PLDc_N"/>
    <property type="match status" value="1"/>
</dbReference>
<evidence type="ECO:0000256" key="1">
    <source>
        <dbReference type="ARBA" id="ARBA00004651"/>
    </source>
</evidence>
<evidence type="ECO:0000256" key="3">
    <source>
        <dbReference type="ARBA" id="ARBA00022692"/>
    </source>
</evidence>
<dbReference type="OrthoDB" id="8455471at2"/>
<sequence length="61" mass="6526">MEYGILATLHLIAIIYAVLQIFSSNAGILGKILWSLGVVAFPVVGFVVWLLIGPRGTALKT</sequence>
<dbReference type="STRING" id="1443111.Z949_4112"/>
<dbReference type="RefSeq" id="WP_025064395.1">
    <property type="nucleotide sequence ID" value="NZ_RAQK01000001.1"/>
</dbReference>
<name>A0A420DT98_9RHOB</name>
<evidence type="ECO:0000256" key="5">
    <source>
        <dbReference type="ARBA" id="ARBA00023136"/>
    </source>
</evidence>
<reference evidence="8 9" key="1">
    <citation type="submission" date="2018-09" db="EMBL/GenBank/DDBJ databases">
        <title>Genomic Encyclopedia of Archaeal and Bacterial Type Strains, Phase II (KMG-II): from individual species to whole genera.</title>
        <authorList>
            <person name="Goeker M."/>
        </authorList>
    </citation>
    <scope>NUCLEOTIDE SEQUENCE [LARGE SCALE GENOMIC DNA]</scope>
    <source>
        <strain evidence="8 9">DSM 11458</strain>
    </source>
</reference>
<keyword evidence="4 6" id="KW-1133">Transmembrane helix</keyword>
<proteinExistence type="predicted"/>
<dbReference type="Proteomes" id="UP000284407">
    <property type="component" value="Unassembled WGS sequence"/>
</dbReference>
<feature type="transmembrane region" description="Helical" evidence="6">
    <location>
        <begin position="32"/>
        <end position="52"/>
    </location>
</feature>
<comment type="subcellular location">
    <subcellularLocation>
        <location evidence="1">Cell membrane</location>
        <topology evidence="1">Multi-pass membrane protein</topology>
    </subcellularLocation>
</comment>